<dbReference type="PROSITE" id="PS51608">
    <property type="entry name" value="SAM_MT_UBIE"/>
    <property type="match status" value="1"/>
</dbReference>
<dbReference type="InterPro" id="IPR004033">
    <property type="entry name" value="UbiE/COQ5_MeTrFase"/>
</dbReference>
<dbReference type="InterPro" id="IPR029063">
    <property type="entry name" value="SAM-dependent_MTases_sf"/>
</dbReference>
<dbReference type="PANTHER" id="PTHR43591:SF24">
    <property type="entry name" value="2-METHOXY-6-POLYPRENYL-1,4-BENZOQUINOL METHYLASE, MITOCHONDRIAL"/>
    <property type="match status" value="1"/>
</dbReference>
<dbReference type="GO" id="GO:0032259">
    <property type="term" value="P:methylation"/>
    <property type="evidence" value="ECO:0007669"/>
    <property type="project" value="UniProtKB-KW"/>
</dbReference>
<dbReference type="GO" id="GO:0008168">
    <property type="term" value="F:methyltransferase activity"/>
    <property type="evidence" value="ECO:0007669"/>
    <property type="project" value="UniProtKB-KW"/>
</dbReference>
<protein>
    <recommendedName>
        <fullName evidence="5">Demethylmenaquinone methyltransferase</fullName>
    </recommendedName>
</protein>
<dbReference type="GO" id="GO:0042181">
    <property type="term" value="P:ketone biosynthetic process"/>
    <property type="evidence" value="ECO:0007669"/>
    <property type="project" value="UniProtKB-ARBA"/>
</dbReference>
<keyword evidence="3" id="KW-0949">S-adenosyl-L-methionine</keyword>
<evidence type="ECO:0008006" key="5">
    <source>
        <dbReference type="Google" id="ProtNLM"/>
    </source>
</evidence>
<dbReference type="SUPFAM" id="SSF53335">
    <property type="entry name" value="S-adenosyl-L-methionine-dependent methyltransferases"/>
    <property type="match status" value="1"/>
</dbReference>
<evidence type="ECO:0000256" key="3">
    <source>
        <dbReference type="ARBA" id="ARBA00022691"/>
    </source>
</evidence>
<evidence type="ECO:0000256" key="2">
    <source>
        <dbReference type="ARBA" id="ARBA00022679"/>
    </source>
</evidence>
<dbReference type="AlphaFoldDB" id="A0A381NDW6"/>
<dbReference type="HAMAP" id="MF_01813">
    <property type="entry name" value="MenG_UbiE_methyltr"/>
    <property type="match status" value="1"/>
</dbReference>
<proteinExistence type="inferred from homology"/>
<keyword evidence="1" id="KW-0489">Methyltransferase</keyword>
<dbReference type="PANTHER" id="PTHR43591">
    <property type="entry name" value="METHYLTRANSFERASE"/>
    <property type="match status" value="1"/>
</dbReference>
<dbReference type="Gene3D" id="3.40.50.150">
    <property type="entry name" value="Vaccinia Virus protein VP39"/>
    <property type="match status" value="1"/>
</dbReference>
<organism evidence="4">
    <name type="scientific">marine metagenome</name>
    <dbReference type="NCBI Taxonomy" id="408172"/>
    <lineage>
        <taxon>unclassified sequences</taxon>
        <taxon>metagenomes</taxon>
        <taxon>ecological metagenomes</taxon>
    </lineage>
</organism>
<gene>
    <name evidence="4" type="ORF">METZ01_LOCUS5148</name>
</gene>
<evidence type="ECO:0000313" key="4">
    <source>
        <dbReference type="EMBL" id="SUZ52294.1"/>
    </source>
</evidence>
<keyword evidence="2" id="KW-0808">Transferase</keyword>
<dbReference type="NCBIfam" id="TIGR01934">
    <property type="entry name" value="MenG_MenH_UbiE"/>
    <property type="match status" value="1"/>
</dbReference>
<dbReference type="PROSITE" id="PS01184">
    <property type="entry name" value="UBIE_2"/>
    <property type="match status" value="1"/>
</dbReference>
<dbReference type="InterPro" id="IPR023576">
    <property type="entry name" value="UbiE/COQ5_MeTrFase_CS"/>
</dbReference>
<dbReference type="EMBL" id="UINC01000266">
    <property type="protein sequence ID" value="SUZ52294.1"/>
    <property type="molecule type" value="Genomic_DNA"/>
</dbReference>
<dbReference type="CDD" id="cd02440">
    <property type="entry name" value="AdoMet_MTases"/>
    <property type="match status" value="1"/>
</dbReference>
<dbReference type="Pfam" id="PF01209">
    <property type="entry name" value="Ubie_methyltran"/>
    <property type="match status" value="1"/>
</dbReference>
<evidence type="ECO:0000256" key="1">
    <source>
        <dbReference type="ARBA" id="ARBA00022603"/>
    </source>
</evidence>
<name>A0A381NDW6_9ZZZZ</name>
<sequence length="242" mass="26480">MAELQGADKQRYVADLFSRISGRYDLMNDLMTLRMHRRWKRQTAALAAQGLSGPAIDVSTGTGDLALELARRPEVDYAVGLDLLQGMVSRAKAKAVIQGMSGSITMMAGDALSLPFTDDSFACATAGFSLRNMADVNKALSEMVRVVRPGGRVVILELSPMRPSLRSRLFRPVFHGLVPLIGRLVAGDSTAYSYLPRSVDYFLEANRLAEMFSDLGLAEVEFRRLCFGTVAMHWGVKEGPST</sequence>
<reference evidence="4" key="1">
    <citation type="submission" date="2018-05" db="EMBL/GenBank/DDBJ databases">
        <authorList>
            <person name="Lanie J.A."/>
            <person name="Ng W.-L."/>
            <person name="Kazmierczak K.M."/>
            <person name="Andrzejewski T.M."/>
            <person name="Davidsen T.M."/>
            <person name="Wayne K.J."/>
            <person name="Tettelin H."/>
            <person name="Glass J.I."/>
            <person name="Rusch D."/>
            <person name="Podicherti R."/>
            <person name="Tsui H.-C.T."/>
            <person name="Winkler M.E."/>
        </authorList>
    </citation>
    <scope>NUCLEOTIDE SEQUENCE</scope>
</reference>
<accession>A0A381NDW6</accession>